<dbReference type="Gene3D" id="2.60.120.200">
    <property type="match status" value="1"/>
</dbReference>
<protein>
    <recommendedName>
        <fullName evidence="1">Beta-xylosidase C-terminal Concanavalin A-like domain-containing protein</fullName>
    </recommendedName>
</protein>
<dbReference type="RefSeq" id="WP_379270955.1">
    <property type="nucleotide sequence ID" value="NZ_JBHUGT010000010.1"/>
</dbReference>
<sequence length="193" mass="21754">MIQQEKKLYTFENTDWNLDWCYLRHPVAEHYHLESDKLKLKGTGVSLDVPASPTFIGIRQKDFEAAISCDVSLSNGEAGITLYMDEHHHYDLAIRQEDNGYKVVERLNIGDIKSIENEVDLGSDNHATLVIRASHERYSFFIQADGKDILLGTAQTKYLSSEVAGGFTGVMIGLYAHGEDALAEFSKFKCEYV</sequence>
<dbReference type="PANTHER" id="PTHR42812:SF5">
    <property type="entry name" value="ENDO-ARABINASE"/>
    <property type="match status" value="1"/>
</dbReference>
<proteinExistence type="predicted"/>
<dbReference type="InterPro" id="IPR041542">
    <property type="entry name" value="GH43_C2"/>
</dbReference>
<evidence type="ECO:0000259" key="1">
    <source>
        <dbReference type="Pfam" id="PF17851"/>
    </source>
</evidence>
<evidence type="ECO:0000313" key="3">
    <source>
        <dbReference type="Proteomes" id="UP001597493"/>
    </source>
</evidence>
<comment type="caution">
    <text evidence="2">The sequence shown here is derived from an EMBL/GenBank/DDBJ whole genome shotgun (WGS) entry which is preliminary data.</text>
</comment>
<dbReference type="InterPro" id="IPR013320">
    <property type="entry name" value="ConA-like_dom_sf"/>
</dbReference>
<dbReference type="Proteomes" id="UP001597493">
    <property type="component" value="Unassembled WGS sequence"/>
</dbReference>
<reference evidence="3" key="1">
    <citation type="journal article" date="2019" name="Int. J. Syst. Evol. Microbiol.">
        <title>The Global Catalogue of Microorganisms (GCM) 10K type strain sequencing project: providing services to taxonomists for standard genome sequencing and annotation.</title>
        <authorList>
            <consortium name="The Broad Institute Genomics Platform"/>
            <consortium name="The Broad Institute Genome Sequencing Center for Infectious Disease"/>
            <person name="Wu L."/>
            <person name="Ma J."/>
        </authorList>
    </citation>
    <scope>NUCLEOTIDE SEQUENCE [LARGE SCALE GENOMIC DNA]</scope>
    <source>
        <strain evidence="3">TISTR 1827</strain>
    </source>
</reference>
<feature type="domain" description="Beta-xylosidase C-terminal Concanavalin A-like" evidence="1">
    <location>
        <begin position="10"/>
        <end position="189"/>
    </location>
</feature>
<dbReference type="EMBL" id="JBHUMY010000006">
    <property type="protein sequence ID" value="MFD2660154.1"/>
    <property type="molecule type" value="Genomic_DNA"/>
</dbReference>
<dbReference type="SUPFAM" id="SSF49899">
    <property type="entry name" value="Concanavalin A-like lectins/glucanases"/>
    <property type="match status" value="1"/>
</dbReference>
<gene>
    <name evidence="2" type="ORF">ACFSW5_07700</name>
</gene>
<keyword evidence="3" id="KW-1185">Reference proteome</keyword>
<dbReference type="InterPro" id="IPR051795">
    <property type="entry name" value="Glycosyl_Hydrlase_43"/>
</dbReference>
<evidence type="ECO:0000313" key="2">
    <source>
        <dbReference type="EMBL" id="MFD2660154.1"/>
    </source>
</evidence>
<organism evidence="2 3">
    <name type="scientific">Paenibacillus thailandensis</name>
    <dbReference type="NCBI Taxonomy" id="393250"/>
    <lineage>
        <taxon>Bacteria</taxon>
        <taxon>Bacillati</taxon>
        <taxon>Bacillota</taxon>
        <taxon>Bacilli</taxon>
        <taxon>Bacillales</taxon>
        <taxon>Paenibacillaceae</taxon>
        <taxon>Paenibacillus</taxon>
    </lineage>
</organism>
<name>A0ABW5QUV6_9BACL</name>
<dbReference type="Pfam" id="PF17851">
    <property type="entry name" value="GH43_C2"/>
    <property type="match status" value="1"/>
</dbReference>
<accession>A0ABW5QUV6</accession>
<dbReference type="PANTHER" id="PTHR42812">
    <property type="entry name" value="BETA-XYLOSIDASE"/>
    <property type="match status" value="1"/>
</dbReference>